<dbReference type="GO" id="GO:0004527">
    <property type="term" value="F:exonuclease activity"/>
    <property type="evidence" value="ECO:0007669"/>
    <property type="project" value="UniProtKB-KW"/>
</dbReference>
<dbReference type="Pfam" id="PF02272">
    <property type="entry name" value="DHHA1"/>
    <property type="match status" value="1"/>
</dbReference>
<dbReference type="InterPro" id="IPR003156">
    <property type="entry name" value="DHHA1_dom"/>
</dbReference>
<dbReference type="GO" id="GO:0003676">
    <property type="term" value="F:nucleic acid binding"/>
    <property type="evidence" value="ECO:0007669"/>
    <property type="project" value="InterPro"/>
</dbReference>
<dbReference type="InterPro" id="IPR051673">
    <property type="entry name" value="SSDNA_exonuclease_RecJ"/>
</dbReference>
<evidence type="ECO:0000313" key="4">
    <source>
        <dbReference type="EMBL" id="MBB6497198.1"/>
    </source>
</evidence>
<evidence type="ECO:0000313" key="5">
    <source>
        <dbReference type="Proteomes" id="UP000239462"/>
    </source>
</evidence>
<dbReference type="Gene3D" id="3.90.1640.30">
    <property type="match status" value="1"/>
</dbReference>
<feature type="domain" description="DDH" evidence="1">
    <location>
        <begin position="30"/>
        <end position="147"/>
    </location>
</feature>
<accession>A0A2L1C923</accession>
<dbReference type="EMBL" id="JACHED010000002">
    <property type="protein sequence ID" value="MBB6497198.1"/>
    <property type="molecule type" value="Genomic_DNA"/>
</dbReference>
<evidence type="ECO:0000259" key="1">
    <source>
        <dbReference type="Pfam" id="PF01368"/>
    </source>
</evidence>
<feature type="domain" description="DHHA1" evidence="2">
    <location>
        <begin position="355"/>
        <end position="426"/>
    </location>
</feature>
<dbReference type="Proteomes" id="UP000239462">
    <property type="component" value="Chromosome"/>
</dbReference>
<dbReference type="KEGG" id="mmad:MMJJ_04380"/>
<dbReference type="InterPro" id="IPR038763">
    <property type="entry name" value="DHH_sf"/>
</dbReference>
<sequence length="431" mass="48485">MDILPIEDISKFNQITGKIKEKIENCDGLIRIVTHHDPDGLTAGSIMLKTLLRLNKNVHMTILEHLSKESVEELSKESDKMFIFCDMGSGQINLINKFQFNAVILDHHPPEVAETEIGNILQLNPHLFGANGAKEISASGVCYLIARLFEYYDLATVAIVGAIGDMQHLPFIGLNKYILNEARKYRYLSVIKDIVYNCYNLPISSSIYYSTQPYIRELDSIDKIKEILEELGINPEKKGITVAEKENLLEYFKSFNKNNELIADRYEINHKLNDAFYLSEVLNACGRKEMTSVGIGILLGDDECIRQGENLYKKYKDELIEELKNVKLTSMENIEYFIGEKGKTGIISALMVKDKPVLGFNEQGEIYKVSSRGSKELVECGLNLSEAMAVSKEFGGDGGGHNIASGAAIQKNYMNEFLEKVNEIVGEQLKK</sequence>
<dbReference type="EMBL" id="CP026606">
    <property type="protein sequence ID" value="AVB75855.1"/>
    <property type="molecule type" value="Genomic_DNA"/>
</dbReference>
<proteinExistence type="predicted"/>
<reference evidence="4 6" key="3">
    <citation type="submission" date="2020-08" db="EMBL/GenBank/DDBJ databases">
        <title>Genomic Encyclopedia of Type Strains, Phase IV (KMG-V): Genome sequencing to study the core and pangenomes of soil and plant-associated prokaryotes.</title>
        <authorList>
            <person name="Whitman W."/>
        </authorList>
    </citation>
    <scope>NUCLEOTIDE SEQUENCE [LARGE SCALE GENOMIC DNA]</scope>
    <source>
        <strain evidence="4 6">D1</strain>
    </source>
</reference>
<dbReference type="AlphaFoldDB" id="A0A2L1C923"/>
<dbReference type="PANTHER" id="PTHR30255:SF2">
    <property type="entry name" value="SINGLE-STRANDED-DNA-SPECIFIC EXONUCLEASE RECJ"/>
    <property type="match status" value="1"/>
</dbReference>
<keyword evidence="4" id="KW-0540">Nuclease</keyword>
<dbReference type="GeneID" id="36101531"/>
<keyword evidence="4" id="KW-0378">Hydrolase</keyword>
<gene>
    <name evidence="4" type="ORF">HNP96_001239</name>
    <name evidence="3" type="ORF">MMJJ_04380</name>
</gene>
<reference evidence="3" key="2">
    <citation type="submission" date="2018-02" db="EMBL/GenBank/DDBJ databases">
        <title>Complete genome sequence of the Methanococcus maripaludis type strain JJ (DSM 2067), a model for selenoprotein synthesis in Archaea.</title>
        <authorList>
            <person name="Poehlein A."/>
            <person name="Heym D."/>
            <person name="Quitzke V."/>
            <person name="Fersch J."/>
            <person name="Daniel R."/>
            <person name="Rother M."/>
        </authorList>
    </citation>
    <scope>NUCLEOTIDE SEQUENCE [LARGE SCALE GENOMIC DNA]</scope>
    <source>
        <strain evidence="3">DSM 2067</strain>
    </source>
</reference>
<evidence type="ECO:0000313" key="6">
    <source>
        <dbReference type="Proteomes" id="UP000590564"/>
    </source>
</evidence>
<reference evidence="5" key="1">
    <citation type="journal article" date="2018" name="Genome Announc.">
        <title>Complete Genome Sequence of the Methanococcus maripaludis Type Strain JJ (DSM 2067), a Model for Selenoprotein Synthesis in Archaea.</title>
        <authorList>
            <person name="Poehlein A."/>
            <person name="Heym D."/>
            <person name="Quitzke V."/>
            <person name="Fersch J."/>
            <person name="Daniel R."/>
            <person name="Rother M."/>
        </authorList>
    </citation>
    <scope>NUCLEOTIDE SEQUENCE [LARGE SCALE GENOMIC DNA]</scope>
    <source>
        <strain evidence="5">DSM 2067</strain>
    </source>
</reference>
<evidence type="ECO:0000313" key="3">
    <source>
        <dbReference type="EMBL" id="AVB75855.1"/>
    </source>
</evidence>
<organism evidence="3 5">
    <name type="scientific">Methanococcus maripaludis</name>
    <name type="common">Methanococcus deltae</name>
    <dbReference type="NCBI Taxonomy" id="39152"/>
    <lineage>
        <taxon>Archaea</taxon>
        <taxon>Methanobacteriati</taxon>
        <taxon>Methanobacteriota</taxon>
        <taxon>Methanomada group</taxon>
        <taxon>Methanococci</taxon>
        <taxon>Methanococcales</taxon>
        <taxon>Methanococcaceae</taxon>
        <taxon>Methanococcus</taxon>
    </lineage>
</organism>
<dbReference type="Pfam" id="PF01368">
    <property type="entry name" value="DHH"/>
    <property type="match status" value="1"/>
</dbReference>
<dbReference type="SUPFAM" id="SSF64182">
    <property type="entry name" value="DHH phosphoesterases"/>
    <property type="match status" value="1"/>
</dbReference>
<dbReference type="RefSeq" id="WP_104837480.1">
    <property type="nucleotide sequence ID" value="NZ_CP026606.1"/>
</dbReference>
<name>A0A2L1C923_METMI</name>
<dbReference type="PANTHER" id="PTHR30255">
    <property type="entry name" value="SINGLE-STRANDED-DNA-SPECIFIC EXONUCLEASE RECJ"/>
    <property type="match status" value="1"/>
</dbReference>
<evidence type="ECO:0000259" key="2">
    <source>
        <dbReference type="Pfam" id="PF02272"/>
    </source>
</evidence>
<dbReference type="InterPro" id="IPR001667">
    <property type="entry name" value="DDH_dom"/>
</dbReference>
<keyword evidence="4" id="KW-0269">Exonuclease</keyword>
<dbReference type="Proteomes" id="UP000590564">
    <property type="component" value="Unassembled WGS sequence"/>
</dbReference>
<protein>
    <submittedName>
        <fullName evidence="3">DHH family protein</fullName>
    </submittedName>
    <submittedName>
        <fullName evidence="4">RecJ-like exonuclease</fullName>
    </submittedName>
</protein>
<dbReference type="Gene3D" id="3.10.310.30">
    <property type="match status" value="1"/>
</dbReference>